<evidence type="ECO:0000313" key="1">
    <source>
        <dbReference type="EMBL" id="PQM35222.1"/>
    </source>
</evidence>
<comment type="caution">
    <text evidence="1">The sequence shown here is derived from an EMBL/GenBank/DDBJ whole genome shotgun (WGS) entry which is preliminary data.</text>
</comment>
<dbReference type="OrthoDB" id="10587404at2759"/>
<accession>A0A314UEJ4</accession>
<dbReference type="STRING" id="2094558.A0A314UEJ4"/>
<sequence length="116" mass="13588">MRNRSPPHYQEDILYRRHNLEEEILHLSAELYSVASSDSNTSCSEDDYSESKQSAPEVHHLLNENWLNKNSEEHPYSDRFKYYGIKHEVPHVRANDKHSVGKCVDFVQFGVVIMKV</sequence>
<reference evidence="1 2" key="1">
    <citation type="submission" date="2018-02" db="EMBL/GenBank/DDBJ databases">
        <title>Draft genome of wild Prunus yedoensis var. nudiflora.</title>
        <authorList>
            <person name="Baek S."/>
            <person name="Kim J.-H."/>
            <person name="Choi K."/>
            <person name="Kim G.-B."/>
            <person name="Cho A."/>
            <person name="Jang H."/>
            <person name="Shin C.-H."/>
            <person name="Yu H.-J."/>
            <person name="Mun J.-H."/>
        </authorList>
    </citation>
    <scope>NUCLEOTIDE SEQUENCE [LARGE SCALE GENOMIC DNA]</scope>
    <source>
        <strain evidence="2">cv. Jeju island</strain>
        <tissue evidence="1">Leaf</tissue>
    </source>
</reference>
<dbReference type="Proteomes" id="UP000250321">
    <property type="component" value="Unassembled WGS sequence"/>
</dbReference>
<name>A0A314UEJ4_PRUYE</name>
<proteinExistence type="predicted"/>
<organism evidence="1 2">
    <name type="scientific">Prunus yedoensis var. nudiflora</name>
    <dbReference type="NCBI Taxonomy" id="2094558"/>
    <lineage>
        <taxon>Eukaryota</taxon>
        <taxon>Viridiplantae</taxon>
        <taxon>Streptophyta</taxon>
        <taxon>Embryophyta</taxon>
        <taxon>Tracheophyta</taxon>
        <taxon>Spermatophyta</taxon>
        <taxon>Magnoliopsida</taxon>
        <taxon>eudicotyledons</taxon>
        <taxon>Gunneridae</taxon>
        <taxon>Pentapetalae</taxon>
        <taxon>rosids</taxon>
        <taxon>fabids</taxon>
        <taxon>Rosales</taxon>
        <taxon>Rosaceae</taxon>
        <taxon>Amygdaloideae</taxon>
        <taxon>Amygdaleae</taxon>
        <taxon>Prunus</taxon>
    </lineage>
</organism>
<gene>
    <name evidence="1" type="ORF">Pyn_22683</name>
</gene>
<evidence type="ECO:0000313" key="2">
    <source>
        <dbReference type="Proteomes" id="UP000250321"/>
    </source>
</evidence>
<keyword evidence="2" id="KW-1185">Reference proteome</keyword>
<protein>
    <submittedName>
        <fullName evidence="1">Uncharacterized protein</fullName>
    </submittedName>
</protein>
<dbReference type="EMBL" id="PJQY01003702">
    <property type="protein sequence ID" value="PQM35222.1"/>
    <property type="molecule type" value="Genomic_DNA"/>
</dbReference>
<dbReference type="AlphaFoldDB" id="A0A314UEJ4"/>